<evidence type="ECO:0000313" key="3">
    <source>
        <dbReference type="Proteomes" id="UP001362100"/>
    </source>
</evidence>
<sequence>MRVLLSIKPEFAESILAGEKRFEFRKSIFRNKEVKTVVIYATMPVGKVIGEFDIGTILAREPGELWQETKKYAGITRAFFDAYFMKRATGFAIEIKNPKRYTEPLTLSEMVPGAVPPQSFRYI</sequence>
<dbReference type="RefSeq" id="WP_180824297.1">
    <property type="nucleotide sequence ID" value="NZ_JACAWY010000002.1"/>
</dbReference>
<dbReference type="Gene3D" id="2.30.130.30">
    <property type="entry name" value="Hypothetical protein"/>
    <property type="match status" value="1"/>
</dbReference>
<evidence type="ECO:0000259" key="1">
    <source>
        <dbReference type="SMART" id="SM01022"/>
    </source>
</evidence>
<dbReference type="InterPro" id="IPR007374">
    <property type="entry name" value="ASCH_domain"/>
</dbReference>
<feature type="domain" description="ASCH" evidence="1">
    <location>
        <begin position="5"/>
        <end position="99"/>
    </location>
</feature>
<organism evidence="2 3">
    <name type="scientific">Pantoea nemavictus</name>
    <dbReference type="NCBI Taxonomy" id="2726955"/>
    <lineage>
        <taxon>Bacteria</taxon>
        <taxon>Pseudomonadati</taxon>
        <taxon>Pseudomonadota</taxon>
        <taxon>Gammaproteobacteria</taxon>
        <taxon>Enterobacterales</taxon>
        <taxon>Erwiniaceae</taxon>
        <taxon>Pantoea</taxon>
    </lineage>
</organism>
<accession>A0ABU8Q0R6</accession>
<protein>
    <submittedName>
        <fullName evidence="2">ASCH domain-containing protein</fullName>
    </submittedName>
</protein>
<dbReference type="InterPro" id="IPR015947">
    <property type="entry name" value="PUA-like_sf"/>
</dbReference>
<dbReference type="SMART" id="SM01022">
    <property type="entry name" value="ASCH"/>
    <property type="match status" value="1"/>
</dbReference>
<evidence type="ECO:0000313" key="2">
    <source>
        <dbReference type="EMBL" id="MEJ5047754.1"/>
    </source>
</evidence>
<keyword evidence="3" id="KW-1185">Reference proteome</keyword>
<proteinExistence type="predicted"/>
<comment type="caution">
    <text evidence="2">The sequence shown here is derived from an EMBL/GenBank/DDBJ whole genome shotgun (WGS) entry which is preliminary data.</text>
</comment>
<dbReference type="Pfam" id="PF04266">
    <property type="entry name" value="ASCH"/>
    <property type="match status" value="1"/>
</dbReference>
<name>A0ABU8Q0R6_9GAMM</name>
<dbReference type="EMBL" id="JBBGZW010000002">
    <property type="protein sequence ID" value="MEJ5047754.1"/>
    <property type="molecule type" value="Genomic_DNA"/>
</dbReference>
<gene>
    <name evidence="2" type="ORF">WH298_21420</name>
</gene>
<dbReference type="SUPFAM" id="SSF88697">
    <property type="entry name" value="PUA domain-like"/>
    <property type="match status" value="1"/>
</dbReference>
<dbReference type="Proteomes" id="UP001362100">
    <property type="component" value="Unassembled WGS sequence"/>
</dbReference>
<reference evidence="2 3" key="1">
    <citation type="submission" date="2023-12" db="EMBL/GenBank/DDBJ databases">
        <title>Gut-associated functions are favored during microbiome assembly across C. elegans life.</title>
        <authorList>
            <person name="Zimmermann J."/>
        </authorList>
    </citation>
    <scope>NUCLEOTIDE SEQUENCE [LARGE SCALE GENOMIC DNA]</scope>
    <source>
        <strain evidence="2 3">BIGb0393</strain>
    </source>
</reference>